<dbReference type="Pfam" id="PF02887">
    <property type="entry name" value="PK_C"/>
    <property type="match status" value="1"/>
</dbReference>
<dbReference type="SUPFAM" id="SSF50800">
    <property type="entry name" value="PK beta-barrel domain-like"/>
    <property type="match status" value="1"/>
</dbReference>
<dbReference type="RefSeq" id="XP_005713155.1">
    <property type="nucleotide sequence ID" value="XM_005713098.1"/>
</dbReference>
<dbReference type="UniPathway" id="UPA00109">
    <property type="reaction ID" value="UER00188"/>
</dbReference>
<keyword evidence="10" id="KW-0460">Magnesium</keyword>
<dbReference type="GO" id="GO:0005524">
    <property type="term" value="F:ATP binding"/>
    <property type="evidence" value="ECO:0007669"/>
    <property type="project" value="UniProtKB-KW"/>
</dbReference>
<dbReference type="InterPro" id="IPR015795">
    <property type="entry name" value="Pyrv_Knase_C"/>
</dbReference>
<dbReference type="AlphaFoldDB" id="R7Q4A1"/>
<evidence type="ECO:0000259" key="13">
    <source>
        <dbReference type="Pfam" id="PF00224"/>
    </source>
</evidence>
<keyword evidence="5" id="KW-0808">Transferase</keyword>
<dbReference type="OrthoDB" id="108365at2759"/>
<evidence type="ECO:0000256" key="6">
    <source>
        <dbReference type="ARBA" id="ARBA00022723"/>
    </source>
</evidence>
<feature type="domain" description="Pyruvate kinase C-terminal" evidence="14">
    <location>
        <begin position="472"/>
        <end position="577"/>
    </location>
</feature>
<comment type="cofactor">
    <cofactor evidence="1">
        <name>K(+)</name>
        <dbReference type="ChEBI" id="CHEBI:29103"/>
    </cofactor>
</comment>
<evidence type="ECO:0000256" key="1">
    <source>
        <dbReference type="ARBA" id="ARBA00001958"/>
    </source>
</evidence>
<dbReference type="PANTHER" id="PTHR11817">
    <property type="entry name" value="PYRUVATE KINASE"/>
    <property type="match status" value="1"/>
</dbReference>
<evidence type="ECO:0000256" key="12">
    <source>
        <dbReference type="ARBA" id="ARBA00023317"/>
    </source>
</evidence>
<dbReference type="GO" id="GO:0016301">
    <property type="term" value="F:kinase activity"/>
    <property type="evidence" value="ECO:0007669"/>
    <property type="project" value="UniProtKB-KW"/>
</dbReference>
<dbReference type="InterPro" id="IPR036918">
    <property type="entry name" value="Pyrv_Knase_C_sf"/>
</dbReference>
<evidence type="ECO:0000313" key="15">
    <source>
        <dbReference type="EMBL" id="CDF33352.1"/>
    </source>
</evidence>
<evidence type="ECO:0000256" key="2">
    <source>
        <dbReference type="ARBA" id="ARBA00004997"/>
    </source>
</evidence>
<keyword evidence="6" id="KW-0479">Metal-binding</keyword>
<dbReference type="GO" id="GO:0004743">
    <property type="term" value="F:pyruvate kinase activity"/>
    <property type="evidence" value="ECO:0007669"/>
    <property type="project" value="UniProtKB-EC"/>
</dbReference>
<evidence type="ECO:0000313" key="16">
    <source>
        <dbReference type="Proteomes" id="UP000012073"/>
    </source>
</evidence>
<comment type="pathway">
    <text evidence="2">Carbohydrate degradation; glycolysis; pyruvate from D-glyceraldehyde 3-phosphate: step 5/5.</text>
</comment>
<protein>
    <recommendedName>
        <fullName evidence="4">pyruvate kinase</fullName>
        <ecNumber evidence="4">2.7.1.40</ecNumber>
    </recommendedName>
</protein>
<keyword evidence="11" id="KW-0324">Glycolysis</keyword>
<dbReference type="GO" id="GO:0000287">
    <property type="term" value="F:magnesium ion binding"/>
    <property type="evidence" value="ECO:0007669"/>
    <property type="project" value="InterPro"/>
</dbReference>
<keyword evidence="7" id="KW-0547">Nucleotide-binding</keyword>
<dbReference type="Gramene" id="CDF33352">
    <property type="protein sequence ID" value="CDF33352"/>
    <property type="gene ID" value="CHC_T00008530001"/>
</dbReference>
<name>R7Q4A1_CHOCR</name>
<reference evidence="16" key="1">
    <citation type="journal article" date="2013" name="Proc. Natl. Acad. Sci. U.S.A.">
        <title>Genome structure and metabolic features in the red seaweed Chondrus crispus shed light on evolution of the Archaeplastida.</title>
        <authorList>
            <person name="Collen J."/>
            <person name="Porcel B."/>
            <person name="Carre W."/>
            <person name="Ball S.G."/>
            <person name="Chaparro C."/>
            <person name="Tonon T."/>
            <person name="Barbeyron T."/>
            <person name="Michel G."/>
            <person name="Noel B."/>
            <person name="Valentin K."/>
            <person name="Elias M."/>
            <person name="Artiguenave F."/>
            <person name="Arun A."/>
            <person name="Aury J.M."/>
            <person name="Barbosa-Neto J.F."/>
            <person name="Bothwell J.H."/>
            <person name="Bouget F.Y."/>
            <person name="Brillet L."/>
            <person name="Cabello-Hurtado F."/>
            <person name="Capella-Gutierrez S."/>
            <person name="Charrier B."/>
            <person name="Cladiere L."/>
            <person name="Cock J.M."/>
            <person name="Coelho S.M."/>
            <person name="Colleoni C."/>
            <person name="Czjzek M."/>
            <person name="Da Silva C."/>
            <person name="Delage L."/>
            <person name="Denoeud F."/>
            <person name="Deschamps P."/>
            <person name="Dittami S.M."/>
            <person name="Gabaldon T."/>
            <person name="Gachon C.M."/>
            <person name="Groisillier A."/>
            <person name="Herve C."/>
            <person name="Jabbari K."/>
            <person name="Katinka M."/>
            <person name="Kloareg B."/>
            <person name="Kowalczyk N."/>
            <person name="Labadie K."/>
            <person name="Leblanc C."/>
            <person name="Lopez P.J."/>
            <person name="McLachlan D.H."/>
            <person name="Meslet-Cladiere L."/>
            <person name="Moustafa A."/>
            <person name="Nehr Z."/>
            <person name="Nyvall Collen P."/>
            <person name="Panaud O."/>
            <person name="Partensky F."/>
            <person name="Poulain J."/>
            <person name="Rensing S.A."/>
            <person name="Rousvoal S."/>
            <person name="Samson G."/>
            <person name="Symeonidi A."/>
            <person name="Weissenbach J."/>
            <person name="Zambounis A."/>
            <person name="Wincker P."/>
            <person name="Boyen C."/>
        </authorList>
    </citation>
    <scope>NUCLEOTIDE SEQUENCE [LARGE SCALE GENOMIC DNA]</scope>
    <source>
        <strain evidence="16">cv. Stackhouse</strain>
    </source>
</reference>
<sequence length="679" mass="74258">MENQIAFVTGIPVARRPAFYSGHTPTIRKDTSMPMVAVASRTRISVPRATAATGTTSKMAEALESVPVQFRSSLLALPEDADIVELGARHTKIIATIGPSTCDHDNLLRLAAGGMNIARLNLCHGDYHWHKVVIENIRHINLNTPFVCGTMIDIGSFDNVRLGQFAKNPILNTGDSFTLTTRHEAEYAEGVSEVSNDGFIDIIEDGDLLQCQAEGGGVVELLVKNVHDKDCGCEVVSPGELRSRGTINVRGKSLNISPDVNGEDLNTSIARTVLGCPPEQLEFAIQERVEYVALSFVESADQVIAVRRLLRERGAHIGVVAKVESANALRNLESIVAAADAVMVARGDLGSAIQFQKVPYWQQQIADTCRRHGKPCLISTHFLESMVLYPTPTRAEVTDMTEAVKQRADALVLTAETASGKFPYKALSTMNAVLLRMQKRLHEIDGEDSSLDIPPLVKDKTWWTPGVGDIAENIATTAAVLANQQNAAAILVFTQKGLMATLTSRCRPQAPIFAFTATPVVRNKLNLLYGVRPFRCRFEDDPEETIDNAMTILKNRKAVKEGQTVIILADVLGGREGAGEKEVRAAFEDVAKGSRYITASAVRSALRILGLKVSDKLEAQLGMRDVDVEEAGKEMKIKNEQPVENKSDKALGRYDLPRFFQFASEAKEIVHTLQLRLVE</sequence>
<organism evidence="15 16">
    <name type="scientific">Chondrus crispus</name>
    <name type="common">Carrageen Irish moss</name>
    <name type="synonym">Polymorpha crispa</name>
    <dbReference type="NCBI Taxonomy" id="2769"/>
    <lineage>
        <taxon>Eukaryota</taxon>
        <taxon>Rhodophyta</taxon>
        <taxon>Florideophyceae</taxon>
        <taxon>Rhodymeniophycidae</taxon>
        <taxon>Gigartinales</taxon>
        <taxon>Gigartinaceae</taxon>
        <taxon>Chondrus</taxon>
    </lineage>
</organism>
<dbReference type="Gene3D" id="2.40.33.10">
    <property type="entry name" value="PK beta-barrel domain-like"/>
    <property type="match status" value="1"/>
</dbReference>
<dbReference type="Gene3D" id="3.40.1380.20">
    <property type="entry name" value="Pyruvate kinase, C-terminal domain"/>
    <property type="match status" value="1"/>
</dbReference>
<evidence type="ECO:0000256" key="9">
    <source>
        <dbReference type="ARBA" id="ARBA00022840"/>
    </source>
</evidence>
<proteinExistence type="inferred from homology"/>
<dbReference type="NCBIfam" id="TIGR01064">
    <property type="entry name" value="pyruv_kin"/>
    <property type="match status" value="1"/>
</dbReference>
<evidence type="ECO:0000256" key="8">
    <source>
        <dbReference type="ARBA" id="ARBA00022777"/>
    </source>
</evidence>
<dbReference type="Proteomes" id="UP000012073">
    <property type="component" value="Unassembled WGS sequence"/>
</dbReference>
<dbReference type="SUPFAM" id="SSF51621">
    <property type="entry name" value="Phosphoenolpyruvate/pyruvate domain"/>
    <property type="match status" value="1"/>
</dbReference>
<evidence type="ECO:0000256" key="10">
    <source>
        <dbReference type="ARBA" id="ARBA00022842"/>
    </source>
</evidence>
<evidence type="ECO:0000259" key="14">
    <source>
        <dbReference type="Pfam" id="PF02887"/>
    </source>
</evidence>
<feature type="domain" description="Pyruvate kinase barrel" evidence="13">
    <location>
        <begin position="89"/>
        <end position="426"/>
    </location>
</feature>
<dbReference type="PhylomeDB" id="R7Q4A1"/>
<gene>
    <name evidence="15" type="ORF">CHC_T00008530001</name>
</gene>
<evidence type="ECO:0000256" key="4">
    <source>
        <dbReference type="ARBA" id="ARBA00012142"/>
    </source>
</evidence>
<dbReference type="InterPro" id="IPR001697">
    <property type="entry name" value="Pyr_Knase"/>
</dbReference>
<dbReference type="GeneID" id="17320871"/>
<dbReference type="InterPro" id="IPR015806">
    <property type="entry name" value="Pyrv_Knase_insert_dom_sf"/>
</dbReference>
<dbReference type="InterPro" id="IPR015793">
    <property type="entry name" value="Pyrv_Knase_brl"/>
</dbReference>
<dbReference type="Gene3D" id="3.20.20.60">
    <property type="entry name" value="Phosphoenolpyruvate-binding domains"/>
    <property type="match status" value="1"/>
</dbReference>
<dbReference type="Pfam" id="PF00224">
    <property type="entry name" value="PK"/>
    <property type="match status" value="1"/>
</dbReference>
<dbReference type="OMA" id="MACFEVI"/>
<keyword evidence="16" id="KW-1185">Reference proteome</keyword>
<dbReference type="KEGG" id="ccp:CHC_T00008530001"/>
<dbReference type="STRING" id="2769.R7Q4A1"/>
<evidence type="ECO:0000256" key="11">
    <source>
        <dbReference type="ARBA" id="ARBA00023152"/>
    </source>
</evidence>
<accession>R7Q4A1</accession>
<dbReference type="GO" id="GO:0030955">
    <property type="term" value="F:potassium ion binding"/>
    <property type="evidence" value="ECO:0007669"/>
    <property type="project" value="InterPro"/>
</dbReference>
<dbReference type="InterPro" id="IPR015813">
    <property type="entry name" value="Pyrv/PenolPyrv_kinase-like_dom"/>
</dbReference>
<dbReference type="InterPro" id="IPR040442">
    <property type="entry name" value="Pyrv_kinase-like_dom_sf"/>
</dbReference>
<evidence type="ECO:0000256" key="7">
    <source>
        <dbReference type="ARBA" id="ARBA00022741"/>
    </source>
</evidence>
<keyword evidence="9" id="KW-0067">ATP-binding</keyword>
<dbReference type="InterPro" id="IPR011037">
    <property type="entry name" value="Pyrv_Knase-like_insert_dom_sf"/>
</dbReference>
<dbReference type="SUPFAM" id="SSF52935">
    <property type="entry name" value="PK C-terminal domain-like"/>
    <property type="match status" value="1"/>
</dbReference>
<keyword evidence="8 15" id="KW-0418">Kinase</keyword>
<dbReference type="EC" id="2.7.1.40" evidence="4"/>
<dbReference type="EMBL" id="HG001642">
    <property type="protein sequence ID" value="CDF33352.1"/>
    <property type="molecule type" value="Genomic_DNA"/>
</dbReference>
<evidence type="ECO:0000256" key="5">
    <source>
        <dbReference type="ARBA" id="ARBA00022679"/>
    </source>
</evidence>
<keyword evidence="12 15" id="KW-0670">Pyruvate</keyword>
<evidence type="ECO:0000256" key="3">
    <source>
        <dbReference type="ARBA" id="ARBA00008663"/>
    </source>
</evidence>
<comment type="similarity">
    <text evidence="3">Belongs to the pyruvate kinase family.</text>
</comment>